<name>A0A7J9E2W6_9ROSI</name>
<evidence type="ECO:0008006" key="3">
    <source>
        <dbReference type="Google" id="ProtNLM"/>
    </source>
</evidence>
<protein>
    <recommendedName>
        <fullName evidence="3">RNase H type-1 domain-containing protein</fullName>
    </recommendedName>
</protein>
<dbReference type="AlphaFoldDB" id="A0A7J9E2W6"/>
<accession>A0A7J9E2W6</accession>
<keyword evidence="2" id="KW-1185">Reference proteome</keyword>
<comment type="caution">
    <text evidence="1">The sequence shown here is derived from an EMBL/GenBank/DDBJ whole genome shotgun (WGS) entry which is preliminary data.</text>
</comment>
<sequence>MPAAGLAVSDVGSRWGGVGNDPQFASGCLLLRDSLNVMLMPRLEHEEIASFRAIIRNDCGRFVKCLTGFERALFSPWLEEAFATCEALPWLKWLHMDCVVLESDCMVTMTALVDASIDDSKFGSLISDRMDVLLISYLLDLDCNIPVMNSSDEMVGH</sequence>
<dbReference type="EMBL" id="JABEZW010000006">
    <property type="protein sequence ID" value="MBA0767271.1"/>
    <property type="molecule type" value="Genomic_DNA"/>
</dbReference>
<gene>
    <name evidence="1" type="ORF">Gotri_016178</name>
</gene>
<organism evidence="1 2">
    <name type="scientific">Gossypium trilobum</name>
    <dbReference type="NCBI Taxonomy" id="34281"/>
    <lineage>
        <taxon>Eukaryota</taxon>
        <taxon>Viridiplantae</taxon>
        <taxon>Streptophyta</taxon>
        <taxon>Embryophyta</taxon>
        <taxon>Tracheophyta</taxon>
        <taxon>Spermatophyta</taxon>
        <taxon>Magnoliopsida</taxon>
        <taxon>eudicotyledons</taxon>
        <taxon>Gunneridae</taxon>
        <taxon>Pentapetalae</taxon>
        <taxon>rosids</taxon>
        <taxon>malvids</taxon>
        <taxon>Malvales</taxon>
        <taxon>Malvaceae</taxon>
        <taxon>Malvoideae</taxon>
        <taxon>Gossypium</taxon>
    </lineage>
</organism>
<evidence type="ECO:0000313" key="2">
    <source>
        <dbReference type="Proteomes" id="UP000593568"/>
    </source>
</evidence>
<dbReference type="Proteomes" id="UP000593568">
    <property type="component" value="Unassembled WGS sequence"/>
</dbReference>
<proteinExistence type="predicted"/>
<evidence type="ECO:0000313" key="1">
    <source>
        <dbReference type="EMBL" id="MBA0767271.1"/>
    </source>
</evidence>
<reference evidence="1 2" key="1">
    <citation type="journal article" date="2019" name="Genome Biol. Evol.">
        <title>Insights into the evolution of the New World diploid cottons (Gossypium, subgenus Houzingenia) based on genome sequencing.</title>
        <authorList>
            <person name="Grover C.E."/>
            <person name="Arick M.A. 2nd"/>
            <person name="Thrash A."/>
            <person name="Conover J.L."/>
            <person name="Sanders W.S."/>
            <person name="Peterson D.G."/>
            <person name="Frelichowski J.E."/>
            <person name="Scheffler J.A."/>
            <person name="Scheffler B.E."/>
            <person name="Wendel J.F."/>
        </authorList>
    </citation>
    <scope>NUCLEOTIDE SEQUENCE [LARGE SCALE GENOMIC DNA]</scope>
    <source>
        <strain evidence="1">8</strain>
        <tissue evidence="1">Leaf</tissue>
    </source>
</reference>